<sequence length="694" mass="77505">MFEIYKAWNRKFVVILWGLVIVCMLASLPLVFERNKMEAQFKDVEFVMDYRDLLDISVYHTNPGKFVDEQLEQLKRAQVPSLAVYESTLTELAESRRVELYSSHEAAALLQKPGLPNENFTYVLFTEPTSQEQLLNLILPAFKKLNVPVHEWSYNSNKGLIIEMQLDEASMKPMDPDPVTLQMLKDKGFNIVIRLSNRREFVATEMDQLLTTLTTSYGVKSMIVDGDAAPGFMNEGRSSENIVEMGNLMTKHHMGLAIIEPLNLKSAQRGVTTLAKQMDYNVFRLHSISELDADKLTENIPEKDIEVRIRAIADRVSLAVKDRNVRMVLLNAKPSKNPGKATFTDPLKPLFESLMGEEGALNQIQNNGFSLGDAHSLDYHPASWQKKFKPFAIVGSVALIALLIAAFLPYLLLPIFAVGLLGSAALSVLSLSVLQQVLALGVGICAVSLAIITLIKTLRKQSAKPAAETTSFSSRHARIAFLYIRTAVISLLGAIFIVSLLNNITYNLVIQQFKGVNILAFAPLLVTGLYLLLFSERMSYKQITMKAKRILNSSVSVIWIVVAVLFVGISLYYLSRTGNEGTASPFELMFRSFLENTLKVRPRTKEFLIGNPLLILGIYLCFKGRLNALYLIVIGVIGQASLIGSFTHLHTPLLISMIRGIYGMVIGAFIALLLIGIWELCTRSWKRWGHLLNA</sequence>
<name>A0A6B8RDD8_9BACL</name>
<keyword evidence="1" id="KW-1133">Transmembrane helix</keyword>
<evidence type="ECO:0008006" key="4">
    <source>
        <dbReference type="Google" id="ProtNLM"/>
    </source>
</evidence>
<feature type="transmembrane region" description="Helical" evidence="1">
    <location>
        <begin position="479"/>
        <end position="501"/>
    </location>
</feature>
<feature type="transmembrane region" description="Helical" evidence="1">
    <location>
        <begin position="513"/>
        <end position="534"/>
    </location>
</feature>
<feature type="transmembrane region" description="Helical" evidence="1">
    <location>
        <begin position="391"/>
        <end position="417"/>
    </location>
</feature>
<gene>
    <name evidence="2" type="ORF">EHS13_00445</name>
</gene>
<keyword evidence="1" id="KW-0472">Membrane</keyword>
<organism evidence="2 3">
    <name type="scientific">Paenibacillus psychroresistens</name>
    <dbReference type="NCBI Taxonomy" id="1778678"/>
    <lineage>
        <taxon>Bacteria</taxon>
        <taxon>Bacillati</taxon>
        <taxon>Bacillota</taxon>
        <taxon>Bacilli</taxon>
        <taxon>Bacillales</taxon>
        <taxon>Paenibacillaceae</taxon>
        <taxon>Paenibacillus</taxon>
    </lineage>
</organism>
<feature type="transmembrane region" description="Helical" evidence="1">
    <location>
        <begin position="607"/>
        <end position="622"/>
    </location>
</feature>
<dbReference type="InterPro" id="IPR043748">
    <property type="entry name" value="DUF5693"/>
</dbReference>
<evidence type="ECO:0000256" key="1">
    <source>
        <dbReference type="SAM" id="Phobius"/>
    </source>
</evidence>
<evidence type="ECO:0000313" key="3">
    <source>
        <dbReference type="Proteomes" id="UP000426246"/>
    </source>
</evidence>
<dbReference type="Pfam" id="PF18949">
    <property type="entry name" value="DUF5693"/>
    <property type="match status" value="1"/>
</dbReference>
<dbReference type="Proteomes" id="UP000426246">
    <property type="component" value="Chromosome"/>
</dbReference>
<feature type="transmembrane region" description="Helical" evidence="1">
    <location>
        <begin position="629"/>
        <end position="649"/>
    </location>
</feature>
<feature type="transmembrane region" description="Helical" evidence="1">
    <location>
        <begin position="661"/>
        <end position="681"/>
    </location>
</feature>
<protein>
    <recommendedName>
        <fullName evidence="4">Beta-carotene 15,15'-monooxygenase</fullName>
    </recommendedName>
</protein>
<dbReference type="EMBL" id="CP034235">
    <property type="protein sequence ID" value="QGQ93502.1"/>
    <property type="molecule type" value="Genomic_DNA"/>
</dbReference>
<dbReference type="KEGG" id="ppsc:EHS13_00445"/>
<feature type="transmembrane region" description="Helical" evidence="1">
    <location>
        <begin position="12"/>
        <end position="32"/>
    </location>
</feature>
<evidence type="ECO:0000313" key="2">
    <source>
        <dbReference type="EMBL" id="QGQ93502.1"/>
    </source>
</evidence>
<dbReference type="RefSeq" id="WP_155698335.1">
    <property type="nucleotide sequence ID" value="NZ_CP034235.1"/>
</dbReference>
<feature type="transmembrane region" description="Helical" evidence="1">
    <location>
        <begin position="555"/>
        <end position="574"/>
    </location>
</feature>
<dbReference type="AlphaFoldDB" id="A0A6B8RDD8"/>
<dbReference type="OrthoDB" id="3805529at2"/>
<keyword evidence="3" id="KW-1185">Reference proteome</keyword>
<accession>A0A6B8RDD8</accession>
<keyword evidence="1" id="KW-0812">Transmembrane</keyword>
<proteinExistence type="predicted"/>
<reference evidence="3" key="1">
    <citation type="submission" date="2018-11" db="EMBL/GenBank/DDBJ databases">
        <title>Complete genome sequence of Paenibacillus sp. ML311-T8.</title>
        <authorList>
            <person name="Nam Y.-D."/>
            <person name="Kang J."/>
            <person name="Chung W.-H."/>
            <person name="Park Y.S."/>
        </authorList>
    </citation>
    <scope>NUCLEOTIDE SEQUENCE [LARGE SCALE GENOMIC DNA]</scope>
    <source>
        <strain evidence="3">ML311-T8</strain>
    </source>
</reference>
<feature type="transmembrane region" description="Helical" evidence="1">
    <location>
        <begin position="437"/>
        <end position="458"/>
    </location>
</feature>